<reference evidence="1 2" key="1">
    <citation type="submission" date="2024-07" db="EMBL/GenBank/DDBJ databases">
        <title>Chromosome-level genome assembly of the water stick insect Ranatra chinensis (Heteroptera: Nepidae).</title>
        <authorList>
            <person name="Liu X."/>
        </authorList>
    </citation>
    <scope>NUCLEOTIDE SEQUENCE [LARGE SCALE GENOMIC DNA]</scope>
    <source>
        <strain evidence="1">Cailab_2021Rc</strain>
        <tissue evidence="1">Muscle</tissue>
    </source>
</reference>
<evidence type="ECO:0000313" key="1">
    <source>
        <dbReference type="EMBL" id="KAL1131434.1"/>
    </source>
</evidence>
<dbReference type="EMBL" id="JBFDAA010000006">
    <property type="protein sequence ID" value="KAL1131434.1"/>
    <property type="molecule type" value="Genomic_DNA"/>
</dbReference>
<gene>
    <name evidence="1" type="ORF">AAG570_011051</name>
</gene>
<evidence type="ECO:0000313" key="2">
    <source>
        <dbReference type="Proteomes" id="UP001558652"/>
    </source>
</evidence>
<comment type="caution">
    <text evidence="1">The sequence shown here is derived from an EMBL/GenBank/DDBJ whole genome shotgun (WGS) entry which is preliminary data.</text>
</comment>
<protein>
    <submittedName>
        <fullName evidence="1">Uncharacterized protein</fullName>
    </submittedName>
</protein>
<name>A0ABD0YLM6_9HEMI</name>
<accession>A0ABD0YLM6</accession>
<sequence length="170" mass="19482">MRSTPPQKATSSSLEKRFPPKNFNSTYSGLFRNVSRRVIAGNLAEVLWKGEILRPLCPGYRSISFHKLPMNLGRVFAKQIEELHDRTNLARISDRWSEQPRQRLTNSLALTTFHELILIVTNLLPTLRYSNLRKKNSCTSQGTCKLFSWIPLGVRSKEVDIDVERDASPN</sequence>
<proteinExistence type="predicted"/>
<dbReference type="AlphaFoldDB" id="A0ABD0YLM6"/>
<organism evidence="1 2">
    <name type="scientific">Ranatra chinensis</name>
    <dbReference type="NCBI Taxonomy" id="642074"/>
    <lineage>
        <taxon>Eukaryota</taxon>
        <taxon>Metazoa</taxon>
        <taxon>Ecdysozoa</taxon>
        <taxon>Arthropoda</taxon>
        <taxon>Hexapoda</taxon>
        <taxon>Insecta</taxon>
        <taxon>Pterygota</taxon>
        <taxon>Neoptera</taxon>
        <taxon>Paraneoptera</taxon>
        <taxon>Hemiptera</taxon>
        <taxon>Heteroptera</taxon>
        <taxon>Panheteroptera</taxon>
        <taxon>Nepomorpha</taxon>
        <taxon>Nepidae</taxon>
        <taxon>Ranatrinae</taxon>
        <taxon>Ranatra</taxon>
    </lineage>
</organism>
<dbReference type="Proteomes" id="UP001558652">
    <property type="component" value="Unassembled WGS sequence"/>
</dbReference>
<keyword evidence="2" id="KW-1185">Reference proteome</keyword>